<keyword evidence="3 7" id="KW-0812">Transmembrane</keyword>
<keyword evidence="2" id="KW-1003">Cell membrane</keyword>
<protein>
    <submittedName>
        <fullName evidence="9">Sigma-B regulation protein RsbU (Phosphoserine phosphatase)</fullName>
    </submittedName>
</protein>
<dbReference type="AlphaFoldDB" id="A0A2T5C3K8"/>
<dbReference type="CDD" id="cd12912">
    <property type="entry name" value="PDC2_MCP_like"/>
    <property type="match status" value="1"/>
</dbReference>
<proteinExistence type="predicted"/>
<keyword evidence="5 7" id="KW-1133">Transmembrane helix</keyword>
<dbReference type="InterPro" id="IPR052016">
    <property type="entry name" value="Bact_Sigma-Reg"/>
</dbReference>
<dbReference type="GO" id="GO:0016791">
    <property type="term" value="F:phosphatase activity"/>
    <property type="evidence" value="ECO:0007669"/>
    <property type="project" value="TreeGrafter"/>
</dbReference>
<comment type="subcellular location">
    <subcellularLocation>
        <location evidence="1">Cell membrane</location>
        <topology evidence="1">Multi-pass membrane protein</topology>
    </subcellularLocation>
</comment>
<dbReference type="Pfam" id="PF07228">
    <property type="entry name" value="SpoIIE"/>
    <property type="match status" value="1"/>
</dbReference>
<dbReference type="OrthoDB" id="9763484at2"/>
<dbReference type="Gene3D" id="3.30.450.20">
    <property type="entry name" value="PAS domain"/>
    <property type="match status" value="1"/>
</dbReference>
<organism evidence="9 10">
    <name type="scientific">Mangrovibacterium marinum</name>
    <dbReference type="NCBI Taxonomy" id="1639118"/>
    <lineage>
        <taxon>Bacteria</taxon>
        <taxon>Pseudomonadati</taxon>
        <taxon>Bacteroidota</taxon>
        <taxon>Bacteroidia</taxon>
        <taxon>Marinilabiliales</taxon>
        <taxon>Prolixibacteraceae</taxon>
        <taxon>Mangrovibacterium</taxon>
    </lineage>
</organism>
<dbReference type="Gene3D" id="3.60.40.10">
    <property type="entry name" value="PPM-type phosphatase domain"/>
    <property type="match status" value="1"/>
</dbReference>
<evidence type="ECO:0000256" key="5">
    <source>
        <dbReference type="ARBA" id="ARBA00022989"/>
    </source>
</evidence>
<comment type="caution">
    <text evidence="9">The sequence shown here is derived from an EMBL/GenBank/DDBJ whole genome shotgun (WGS) entry which is preliminary data.</text>
</comment>
<gene>
    <name evidence="9" type="ORF">C8N47_105160</name>
</gene>
<feature type="transmembrane region" description="Helical" evidence="7">
    <location>
        <begin position="6"/>
        <end position="30"/>
    </location>
</feature>
<sequence>MNNRSIAFQLSLYIVVIVTITVGVIVYLNYNYSKRILIEKIEENAINKSVEVQNKISFYVVSTQEITRNASHQILFYSQQKSLEDFLGNVLRDNPILSGFRVEFAQAGQQRYLSLFNKAGTVEIFHSPEYCNFPNYNSIKGFVSKQTDGLWSTPFYCPLDTTLLVASYTCPIHQEDGTVVGYLSTQINLNFLNQINSNLKIDEGAMSFILGEDGTFLAHPDSSMIMNKNIYELSEKILSPSQRLDYEALMRAHQQGSGFARPEALNYEKAWFHFAPVPKTYWTVLIVIPARQLFSELDGLFRNVVIISLVCLIVIIGIIFLLFRRMLSPLAAIAKSIKRVSSGELLVTTQKNEIDLLSSSLHDLQQNYSKHLNEQTQSKKDKRKIEKDLKSAKEIQTAIIPTEFIKDPRRPEIDLYAILDPAESIGGDLYDYFYVDSNHLLFTMGDVSGKGIPAALFMAVAHTLIKGKSKGLKASQIVEKVNDELSLQNSNQHFLTLFLGILDVETGELSYCNAAHNYPYVITRGGKVHALDKTHGLPIGVYSSKSYGGDTGILKAGDRLVLYTDGVTDCRNEQDELFGIENLRNCIADMPDLPAKASTQYILDCLRAFKGNAAQSDDISLMIIDYKRS</sequence>
<dbReference type="Proteomes" id="UP000243525">
    <property type="component" value="Unassembled WGS sequence"/>
</dbReference>
<dbReference type="PANTHER" id="PTHR43156:SF2">
    <property type="entry name" value="STAGE II SPORULATION PROTEIN E"/>
    <property type="match status" value="1"/>
</dbReference>
<accession>A0A2T5C3K8</accession>
<evidence type="ECO:0000313" key="10">
    <source>
        <dbReference type="Proteomes" id="UP000243525"/>
    </source>
</evidence>
<name>A0A2T5C3K8_9BACT</name>
<dbReference type="PANTHER" id="PTHR43156">
    <property type="entry name" value="STAGE II SPORULATION PROTEIN E-RELATED"/>
    <property type="match status" value="1"/>
</dbReference>
<dbReference type="RefSeq" id="WP_107821725.1">
    <property type="nucleotide sequence ID" value="NZ_QAAD01000005.1"/>
</dbReference>
<evidence type="ECO:0000313" key="9">
    <source>
        <dbReference type="EMBL" id="PTN09319.1"/>
    </source>
</evidence>
<evidence type="ECO:0000256" key="7">
    <source>
        <dbReference type="SAM" id="Phobius"/>
    </source>
</evidence>
<evidence type="ECO:0000256" key="4">
    <source>
        <dbReference type="ARBA" id="ARBA00022801"/>
    </source>
</evidence>
<reference evidence="9 10" key="1">
    <citation type="submission" date="2018-04" db="EMBL/GenBank/DDBJ databases">
        <title>Genomic Encyclopedia of Archaeal and Bacterial Type Strains, Phase II (KMG-II): from individual species to whole genera.</title>
        <authorList>
            <person name="Goeker M."/>
        </authorList>
    </citation>
    <scope>NUCLEOTIDE SEQUENCE [LARGE SCALE GENOMIC DNA]</scope>
    <source>
        <strain evidence="9 10">DSM 28823</strain>
    </source>
</reference>
<evidence type="ECO:0000256" key="6">
    <source>
        <dbReference type="ARBA" id="ARBA00023136"/>
    </source>
</evidence>
<dbReference type="GO" id="GO:0005886">
    <property type="term" value="C:plasma membrane"/>
    <property type="evidence" value="ECO:0007669"/>
    <property type="project" value="UniProtKB-SubCell"/>
</dbReference>
<evidence type="ECO:0000256" key="1">
    <source>
        <dbReference type="ARBA" id="ARBA00004651"/>
    </source>
</evidence>
<evidence type="ECO:0000259" key="8">
    <source>
        <dbReference type="SMART" id="SM00331"/>
    </source>
</evidence>
<dbReference type="Pfam" id="PF02743">
    <property type="entry name" value="dCache_1"/>
    <property type="match status" value="1"/>
</dbReference>
<dbReference type="InterPro" id="IPR001932">
    <property type="entry name" value="PPM-type_phosphatase-like_dom"/>
</dbReference>
<dbReference type="EMBL" id="QAAD01000005">
    <property type="protein sequence ID" value="PTN09319.1"/>
    <property type="molecule type" value="Genomic_DNA"/>
</dbReference>
<dbReference type="InterPro" id="IPR033479">
    <property type="entry name" value="dCache_1"/>
</dbReference>
<dbReference type="SMART" id="SM00331">
    <property type="entry name" value="PP2C_SIG"/>
    <property type="match status" value="1"/>
</dbReference>
<keyword evidence="10" id="KW-1185">Reference proteome</keyword>
<evidence type="ECO:0000256" key="3">
    <source>
        <dbReference type="ARBA" id="ARBA00022692"/>
    </source>
</evidence>
<keyword evidence="4" id="KW-0378">Hydrolase</keyword>
<feature type="domain" description="PPM-type phosphatase" evidence="8">
    <location>
        <begin position="410"/>
        <end position="626"/>
    </location>
</feature>
<feature type="transmembrane region" description="Helical" evidence="7">
    <location>
        <begin position="300"/>
        <end position="323"/>
    </location>
</feature>
<keyword evidence="6 7" id="KW-0472">Membrane</keyword>
<dbReference type="InterPro" id="IPR036457">
    <property type="entry name" value="PPM-type-like_dom_sf"/>
</dbReference>
<dbReference type="SUPFAM" id="SSF81606">
    <property type="entry name" value="PP2C-like"/>
    <property type="match status" value="1"/>
</dbReference>
<dbReference type="Gene3D" id="6.10.340.10">
    <property type="match status" value="1"/>
</dbReference>
<evidence type="ECO:0000256" key="2">
    <source>
        <dbReference type="ARBA" id="ARBA00022475"/>
    </source>
</evidence>